<keyword evidence="3" id="KW-1185">Reference proteome</keyword>
<dbReference type="RefSeq" id="WP_151422244.1">
    <property type="nucleotide sequence ID" value="NZ_CANKVH010000011.1"/>
</dbReference>
<dbReference type="PANTHER" id="PTHR43685">
    <property type="entry name" value="GLYCOSYLTRANSFERASE"/>
    <property type="match status" value="1"/>
</dbReference>
<accession>A0A7J5B510</accession>
<evidence type="ECO:0000313" key="3">
    <source>
        <dbReference type="Proteomes" id="UP000490386"/>
    </source>
</evidence>
<dbReference type="PANTHER" id="PTHR43685:SF2">
    <property type="entry name" value="GLYCOSYLTRANSFERASE 2-LIKE DOMAIN-CONTAINING PROTEIN"/>
    <property type="match status" value="1"/>
</dbReference>
<evidence type="ECO:0000259" key="1">
    <source>
        <dbReference type="Pfam" id="PF00535"/>
    </source>
</evidence>
<dbReference type="AlphaFoldDB" id="A0A7J5B510"/>
<dbReference type="OrthoDB" id="153025at2"/>
<keyword evidence="2" id="KW-0808">Transferase</keyword>
<evidence type="ECO:0000313" key="2">
    <source>
        <dbReference type="EMBL" id="KAB1639232.1"/>
    </source>
</evidence>
<sequence length="328" mass="34649">MPTVSVVICAYTEDRWSTIVRGASSAVGGSLAPDELIVVIDHNRALFERAKRHFGDAATVVENSRRRGLSGARNTGVEVARGEIVAFLDDDAVADTSWLELLVAQYVDDTVVAVGGSARPAWPVSRPPMYPTPGSALDPTAGPGEFDWVVGCTYLGQPTSASEVRNLMGCNMSLRRTAIITAGGFGEELGRVGRIPLGGEETELCIRITAADPQARVIFEPSSAVRHEVAAARGTWGYFLRRCYAEGLSKASIARLQGATAALSTERDYVLRVLGRGALRELRAGRLQGAAAIVAGLGITGVGYVRGRLARGTGASAHRVFEPTAAQA</sequence>
<dbReference type="InterPro" id="IPR050834">
    <property type="entry name" value="Glycosyltransf_2"/>
</dbReference>
<reference evidence="2 3" key="1">
    <citation type="submission" date="2019-09" db="EMBL/GenBank/DDBJ databases">
        <title>Phylogeny of genus Pseudoclavibacter and closely related genus.</title>
        <authorList>
            <person name="Li Y."/>
        </authorList>
    </citation>
    <scope>NUCLEOTIDE SEQUENCE [LARGE SCALE GENOMIC DNA]</scope>
    <source>
        <strain evidence="2 3">THG-MD12</strain>
    </source>
</reference>
<dbReference type="Pfam" id="PF00535">
    <property type="entry name" value="Glycos_transf_2"/>
    <property type="match status" value="1"/>
</dbReference>
<organism evidence="2 3">
    <name type="scientific">Pseudoclavibacter terrae</name>
    <dbReference type="NCBI Taxonomy" id="1530195"/>
    <lineage>
        <taxon>Bacteria</taxon>
        <taxon>Bacillati</taxon>
        <taxon>Actinomycetota</taxon>
        <taxon>Actinomycetes</taxon>
        <taxon>Micrococcales</taxon>
        <taxon>Microbacteriaceae</taxon>
        <taxon>Pseudoclavibacter</taxon>
    </lineage>
</organism>
<dbReference type="GO" id="GO:0016740">
    <property type="term" value="F:transferase activity"/>
    <property type="evidence" value="ECO:0007669"/>
    <property type="project" value="UniProtKB-KW"/>
</dbReference>
<proteinExistence type="predicted"/>
<protein>
    <submittedName>
        <fullName evidence="2">Glycosyltransferase family 2 protein</fullName>
    </submittedName>
</protein>
<gene>
    <name evidence="2" type="ORF">F8O03_02510</name>
</gene>
<dbReference type="EMBL" id="WBJX01000001">
    <property type="protein sequence ID" value="KAB1639232.1"/>
    <property type="molecule type" value="Genomic_DNA"/>
</dbReference>
<dbReference type="CDD" id="cd00761">
    <property type="entry name" value="Glyco_tranf_GTA_type"/>
    <property type="match status" value="1"/>
</dbReference>
<dbReference type="InterPro" id="IPR029044">
    <property type="entry name" value="Nucleotide-diphossugar_trans"/>
</dbReference>
<name>A0A7J5B510_9MICO</name>
<dbReference type="Gene3D" id="3.90.550.10">
    <property type="entry name" value="Spore Coat Polysaccharide Biosynthesis Protein SpsA, Chain A"/>
    <property type="match status" value="1"/>
</dbReference>
<dbReference type="InterPro" id="IPR001173">
    <property type="entry name" value="Glyco_trans_2-like"/>
</dbReference>
<feature type="domain" description="Glycosyltransferase 2-like" evidence="1">
    <location>
        <begin position="5"/>
        <end position="178"/>
    </location>
</feature>
<comment type="caution">
    <text evidence="2">The sequence shown here is derived from an EMBL/GenBank/DDBJ whole genome shotgun (WGS) entry which is preliminary data.</text>
</comment>
<dbReference type="Proteomes" id="UP000490386">
    <property type="component" value="Unassembled WGS sequence"/>
</dbReference>
<dbReference type="SUPFAM" id="SSF53448">
    <property type="entry name" value="Nucleotide-diphospho-sugar transferases"/>
    <property type="match status" value="1"/>
</dbReference>